<evidence type="ECO:0000313" key="4">
    <source>
        <dbReference type="Proteomes" id="UP001194580"/>
    </source>
</evidence>
<dbReference type="PANTHER" id="PTHR11102">
    <property type="entry name" value="SEL-1-LIKE PROTEIN"/>
    <property type="match status" value="1"/>
</dbReference>
<dbReference type="SMART" id="SM00671">
    <property type="entry name" value="SEL1"/>
    <property type="match status" value="7"/>
</dbReference>
<accession>A0AAD4DDR1</accession>
<protein>
    <recommendedName>
        <fullName evidence="5">HCP-like protein</fullName>
    </recommendedName>
</protein>
<feature type="region of interest" description="Disordered" evidence="2">
    <location>
        <begin position="106"/>
        <end position="146"/>
    </location>
</feature>
<dbReference type="InterPro" id="IPR011990">
    <property type="entry name" value="TPR-like_helical_dom_sf"/>
</dbReference>
<proteinExistence type="inferred from homology"/>
<dbReference type="Proteomes" id="UP001194580">
    <property type="component" value="Unassembled WGS sequence"/>
</dbReference>
<dbReference type="AlphaFoldDB" id="A0AAD4DDR1"/>
<dbReference type="InterPro" id="IPR006597">
    <property type="entry name" value="Sel1-like"/>
</dbReference>
<feature type="compositionally biased region" description="Polar residues" evidence="2">
    <location>
        <begin position="106"/>
        <end position="140"/>
    </location>
</feature>
<feature type="region of interest" description="Disordered" evidence="2">
    <location>
        <begin position="159"/>
        <end position="225"/>
    </location>
</feature>
<dbReference type="SUPFAM" id="SSF81901">
    <property type="entry name" value="HCP-like"/>
    <property type="match status" value="2"/>
</dbReference>
<evidence type="ECO:0000256" key="1">
    <source>
        <dbReference type="ARBA" id="ARBA00038101"/>
    </source>
</evidence>
<evidence type="ECO:0000313" key="3">
    <source>
        <dbReference type="EMBL" id="KAG0275035.1"/>
    </source>
</evidence>
<dbReference type="EMBL" id="JAAAIL010000532">
    <property type="protein sequence ID" value="KAG0275035.1"/>
    <property type="molecule type" value="Genomic_DNA"/>
</dbReference>
<evidence type="ECO:0008006" key="5">
    <source>
        <dbReference type="Google" id="ProtNLM"/>
    </source>
</evidence>
<sequence length="517" mass="57154">MTHQETHSHVQAFRRVDENGHSSTLSNIIHLVCHPDPSVSGKDIVLWDDILAVFQNALYVRSGTIALPFLKGPNFKNLDPLRIAAIPGATLDVVVKIQSTEKEQLSLESFQKASPDATQQNNNTSPRSNSASTITNTVTTKPRRNPAAGLVEVAMDAYRNNDNPAFGPQPRGPQEILEDSSLLPPSSPPSPASNASLKMTQNANSNTQASPPMDTIMPPSSSTREFTQTMRSAILGNKKDAQVSLGDMYKDGSQGVTLDYHQAMKYYLKAAERGDPVGQRKVGALYYHGLGVKQDFQAAMKWYRKAADQGDAIAQCKIGTLYRNGEGVAQDYRQAIDWFYKAAEKNLATAQNKIGAMYQEGLGLSKNNGQAMYWFRQAADQGYANAQINVGYMYQFGVGVSQDYPQAMQWYQKAAAQGSAEAQHTVGYLFDRVRGVPRDFAQAMIWYRKAADQGHVDAMYGAGLMYLEGRGVPVDREKAYTWLRKAAELGQEQAQRIVLQLYPDGVVESVDKYKKQW</sequence>
<keyword evidence="4" id="KW-1185">Reference proteome</keyword>
<dbReference type="Gene3D" id="1.25.40.10">
    <property type="entry name" value="Tetratricopeptide repeat domain"/>
    <property type="match status" value="1"/>
</dbReference>
<evidence type="ECO:0000256" key="2">
    <source>
        <dbReference type="SAM" id="MobiDB-lite"/>
    </source>
</evidence>
<dbReference type="Pfam" id="PF08238">
    <property type="entry name" value="Sel1"/>
    <property type="match status" value="7"/>
</dbReference>
<comment type="similarity">
    <text evidence="1">Belongs to the sel-1 family.</text>
</comment>
<feature type="compositionally biased region" description="Polar residues" evidence="2">
    <location>
        <begin position="198"/>
        <end position="210"/>
    </location>
</feature>
<dbReference type="PANTHER" id="PTHR11102:SF160">
    <property type="entry name" value="ERAD-ASSOCIATED E3 UBIQUITIN-PROTEIN LIGASE COMPONENT HRD3"/>
    <property type="match status" value="1"/>
</dbReference>
<dbReference type="InterPro" id="IPR050767">
    <property type="entry name" value="Sel1_AlgK"/>
</dbReference>
<organism evidence="3 4">
    <name type="scientific">Linnemannia exigua</name>
    <dbReference type="NCBI Taxonomy" id="604196"/>
    <lineage>
        <taxon>Eukaryota</taxon>
        <taxon>Fungi</taxon>
        <taxon>Fungi incertae sedis</taxon>
        <taxon>Mucoromycota</taxon>
        <taxon>Mortierellomycotina</taxon>
        <taxon>Mortierellomycetes</taxon>
        <taxon>Mortierellales</taxon>
        <taxon>Mortierellaceae</taxon>
        <taxon>Linnemannia</taxon>
    </lineage>
</organism>
<name>A0AAD4DDR1_9FUNG</name>
<reference evidence="3" key="1">
    <citation type="journal article" date="2020" name="Fungal Divers.">
        <title>Resolving the Mortierellaceae phylogeny through synthesis of multi-gene phylogenetics and phylogenomics.</title>
        <authorList>
            <person name="Vandepol N."/>
            <person name="Liber J."/>
            <person name="Desiro A."/>
            <person name="Na H."/>
            <person name="Kennedy M."/>
            <person name="Barry K."/>
            <person name="Grigoriev I.V."/>
            <person name="Miller A.N."/>
            <person name="O'Donnell K."/>
            <person name="Stajich J.E."/>
            <person name="Bonito G."/>
        </authorList>
    </citation>
    <scope>NUCLEOTIDE SEQUENCE</scope>
    <source>
        <strain evidence="3">NRRL 28262</strain>
    </source>
</reference>
<gene>
    <name evidence="3" type="ORF">BGZ95_009249</name>
</gene>
<comment type="caution">
    <text evidence="3">The sequence shown here is derived from an EMBL/GenBank/DDBJ whole genome shotgun (WGS) entry which is preliminary data.</text>
</comment>